<dbReference type="AlphaFoldDB" id="B3QYY9"/>
<evidence type="ECO:0000313" key="2">
    <source>
        <dbReference type="EMBL" id="ACF13682.1"/>
    </source>
</evidence>
<evidence type="ECO:0000313" key="3">
    <source>
        <dbReference type="Proteomes" id="UP000001208"/>
    </source>
</evidence>
<dbReference type="Gene3D" id="3.40.50.300">
    <property type="entry name" value="P-loop containing nucleotide triphosphate hydrolases"/>
    <property type="match status" value="1"/>
</dbReference>
<dbReference type="InterPro" id="IPR004435">
    <property type="entry name" value="MobB_dom"/>
</dbReference>
<proteinExistence type="predicted"/>
<dbReference type="PANTHER" id="PTHR40072:SF1">
    <property type="entry name" value="MOLYBDOPTERIN-GUANINE DINUCLEOTIDE BIOSYNTHESIS ADAPTER PROTEIN"/>
    <property type="match status" value="1"/>
</dbReference>
<dbReference type="EMBL" id="CP001100">
    <property type="protein sequence ID" value="ACF13682.1"/>
    <property type="molecule type" value="Genomic_DNA"/>
</dbReference>
<gene>
    <name evidence="2" type="ordered locus">Ctha_1218</name>
</gene>
<dbReference type="Pfam" id="PF03205">
    <property type="entry name" value="MobB"/>
    <property type="match status" value="1"/>
</dbReference>
<dbReference type="eggNOG" id="COG1763">
    <property type="taxonomic scope" value="Bacteria"/>
</dbReference>
<dbReference type="PANTHER" id="PTHR40072">
    <property type="entry name" value="MOLYBDOPTERIN-GUANINE DINUCLEOTIDE BIOSYNTHESIS ADAPTER PROTEIN-RELATED"/>
    <property type="match status" value="1"/>
</dbReference>
<dbReference type="KEGG" id="cts:Ctha_1218"/>
<dbReference type="Proteomes" id="UP000001208">
    <property type="component" value="Chromosome"/>
</dbReference>
<organism evidence="2 3">
    <name type="scientific">Chloroherpeton thalassium (strain ATCC 35110 / GB-78)</name>
    <dbReference type="NCBI Taxonomy" id="517418"/>
    <lineage>
        <taxon>Bacteria</taxon>
        <taxon>Pseudomonadati</taxon>
        <taxon>Chlorobiota</taxon>
        <taxon>Chlorobiia</taxon>
        <taxon>Chlorobiales</taxon>
        <taxon>Chloroherpetonaceae</taxon>
        <taxon>Chloroherpeton</taxon>
    </lineage>
</organism>
<reference evidence="2 3" key="1">
    <citation type="submission" date="2008-06" db="EMBL/GenBank/DDBJ databases">
        <title>Complete sequence of Chloroherpeton thalassium ATCC 35110.</title>
        <authorList>
            <consortium name="US DOE Joint Genome Institute"/>
            <person name="Lucas S."/>
            <person name="Copeland A."/>
            <person name="Lapidus A."/>
            <person name="Glavina del Rio T."/>
            <person name="Dalin E."/>
            <person name="Tice H."/>
            <person name="Bruce D."/>
            <person name="Goodwin L."/>
            <person name="Pitluck S."/>
            <person name="Schmutz J."/>
            <person name="Larimer F."/>
            <person name="Land M."/>
            <person name="Hauser L."/>
            <person name="Kyrpides N."/>
            <person name="Mikhailova N."/>
            <person name="Liu Z."/>
            <person name="Li T."/>
            <person name="Zhao F."/>
            <person name="Overmann J."/>
            <person name="Bryant D.A."/>
            <person name="Richardson P."/>
        </authorList>
    </citation>
    <scope>NUCLEOTIDE SEQUENCE [LARGE SCALE GENOMIC DNA]</scope>
    <source>
        <strain evidence="3">ATCC 35110 / GB-78</strain>
    </source>
</reference>
<dbReference type="SUPFAM" id="SSF52540">
    <property type="entry name" value="P-loop containing nucleoside triphosphate hydrolases"/>
    <property type="match status" value="1"/>
</dbReference>
<dbReference type="RefSeq" id="WP_012499766.1">
    <property type="nucleotide sequence ID" value="NC_011026.1"/>
</dbReference>
<evidence type="ECO:0000259" key="1">
    <source>
        <dbReference type="Pfam" id="PF03205"/>
    </source>
</evidence>
<feature type="domain" description="Molybdopterin-guanine dinucleotide biosynthesis protein B (MobB)" evidence="1">
    <location>
        <begin position="4"/>
        <end position="135"/>
    </location>
</feature>
<sequence length="162" mass="17879">MRTITIVGQKNAGKTAFVTNFISWLKREGYRVGSIKYTPHAHMLDVEGKDSYRHRKAGALRAAFITPEGAAVFQESADMEKSKSFVETALQDCDILVIEGNLGLSGTKIEVFLYHTEGRKPYALTNESIQAVISNEKLTVSCPIVAANDFQTVLNLSVPQKK</sequence>
<dbReference type="STRING" id="517418.Ctha_1218"/>
<dbReference type="OrthoDB" id="9788394at2"/>
<keyword evidence="3" id="KW-1185">Reference proteome</keyword>
<dbReference type="InterPro" id="IPR027417">
    <property type="entry name" value="P-loop_NTPase"/>
</dbReference>
<protein>
    <submittedName>
        <fullName evidence="2">Molybdopterin-guanine dinucleotide biosynthesis protein B</fullName>
    </submittedName>
</protein>
<accession>B3QYY9</accession>
<dbReference type="GO" id="GO:0006777">
    <property type="term" value="P:Mo-molybdopterin cofactor biosynthetic process"/>
    <property type="evidence" value="ECO:0007669"/>
    <property type="project" value="InterPro"/>
</dbReference>
<dbReference type="GO" id="GO:0005525">
    <property type="term" value="F:GTP binding"/>
    <property type="evidence" value="ECO:0007669"/>
    <property type="project" value="InterPro"/>
</dbReference>
<dbReference type="InterPro" id="IPR052539">
    <property type="entry name" value="MGD_biosynthesis_adapter"/>
</dbReference>
<dbReference type="NCBIfam" id="TIGR00176">
    <property type="entry name" value="mobB"/>
    <property type="match status" value="1"/>
</dbReference>
<name>B3QYY9_CHLT3</name>
<dbReference type="HOGENOM" id="CLU_068199_2_2_10"/>